<reference evidence="1 2" key="1">
    <citation type="submission" date="2016-03" db="EMBL/GenBank/DDBJ databases">
        <title>Comparative genomics of the ectomycorrhizal sister species Rhizopogon vinicolor and Rhizopogon vesiculosus (Basidiomycota: Boletales) reveals a divergence of the mating type B locus.</title>
        <authorList>
            <person name="Mujic A.B."/>
            <person name="Kuo A."/>
            <person name="Tritt A."/>
            <person name="Lipzen A."/>
            <person name="Chen C."/>
            <person name="Johnson J."/>
            <person name="Sharma A."/>
            <person name="Barry K."/>
            <person name="Grigoriev I.V."/>
            <person name="Spatafora J.W."/>
        </authorList>
    </citation>
    <scope>NUCLEOTIDE SEQUENCE [LARGE SCALE GENOMIC DNA]</scope>
    <source>
        <strain evidence="1 2">AM-OR11-056</strain>
    </source>
</reference>
<dbReference type="STRING" id="180088.A0A1J8R0B2"/>
<gene>
    <name evidence="1" type="ORF">AZE42_13957</name>
</gene>
<protein>
    <submittedName>
        <fullName evidence="1">Uncharacterized protein</fullName>
    </submittedName>
</protein>
<accession>A0A1J8R0B2</accession>
<dbReference type="Proteomes" id="UP000183567">
    <property type="component" value="Unassembled WGS sequence"/>
</dbReference>
<evidence type="ECO:0000313" key="1">
    <source>
        <dbReference type="EMBL" id="OJA19192.1"/>
    </source>
</evidence>
<dbReference type="AlphaFoldDB" id="A0A1J8R0B2"/>
<comment type="caution">
    <text evidence="1">The sequence shown here is derived from an EMBL/GenBank/DDBJ whole genome shotgun (WGS) entry which is preliminary data.</text>
</comment>
<dbReference type="OrthoDB" id="2655898at2759"/>
<proteinExistence type="predicted"/>
<keyword evidence="2" id="KW-1185">Reference proteome</keyword>
<organism evidence="1 2">
    <name type="scientific">Rhizopogon vesiculosus</name>
    <dbReference type="NCBI Taxonomy" id="180088"/>
    <lineage>
        <taxon>Eukaryota</taxon>
        <taxon>Fungi</taxon>
        <taxon>Dikarya</taxon>
        <taxon>Basidiomycota</taxon>
        <taxon>Agaricomycotina</taxon>
        <taxon>Agaricomycetes</taxon>
        <taxon>Agaricomycetidae</taxon>
        <taxon>Boletales</taxon>
        <taxon>Suillineae</taxon>
        <taxon>Rhizopogonaceae</taxon>
        <taxon>Rhizopogon</taxon>
    </lineage>
</organism>
<sequence>MPNSHGIFDQILLALWQEEMELWKGQANDCLEKLHQALGDRSVIFWEKIHSNKSVHHHGTRSKKELQKITFSINKQAWAYRRSRGAMIHLGADHHTLEVYQTLKAEDLILSKEVMEENRYGQSSDRLAWFWRIAKDSQKNNLSSQLVES</sequence>
<name>A0A1J8R0B2_9AGAM</name>
<evidence type="ECO:0000313" key="2">
    <source>
        <dbReference type="Proteomes" id="UP000183567"/>
    </source>
</evidence>
<dbReference type="EMBL" id="LVVM01001130">
    <property type="protein sequence ID" value="OJA19192.1"/>
    <property type="molecule type" value="Genomic_DNA"/>
</dbReference>